<proteinExistence type="predicted"/>
<evidence type="ECO:0000256" key="5">
    <source>
        <dbReference type="SAM" id="Phobius"/>
    </source>
</evidence>
<dbReference type="Proteomes" id="UP001497512">
    <property type="component" value="Chromosome 1"/>
</dbReference>
<comment type="subcellular location">
    <subcellularLocation>
        <location evidence="1">Membrane</location>
        <topology evidence="1">Single-pass membrane protein</topology>
    </subcellularLocation>
</comment>
<dbReference type="Gene3D" id="2.60.40.1820">
    <property type="match status" value="1"/>
</dbReference>
<keyword evidence="4 5" id="KW-0472">Membrane</keyword>
<gene>
    <name evidence="7" type="ORF">CSSPTR1EN2_LOCUS1459</name>
</gene>
<evidence type="ECO:0000259" key="6">
    <source>
        <dbReference type="Pfam" id="PF03168"/>
    </source>
</evidence>
<dbReference type="PANTHER" id="PTHR31234">
    <property type="entry name" value="LATE EMBRYOGENESIS ABUNDANT (LEA) HYDROXYPROLINE-RICH GLYCOPROTEIN FAMILY"/>
    <property type="match status" value="1"/>
</dbReference>
<reference evidence="7 8" key="1">
    <citation type="submission" date="2024-02" db="EMBL/GenBank/DDBJ databases">
        <authorList>
            <consortium name="ELIXIR-Norway"/>
            <consortium name="Elixir Norway"/>
        </authorList>
    </citation>
    <scope>NUCLEOTIDE SEQUENCE [LARGE SCALE GENOMIC DNA]</scope>
</reference>
<keyword evidence="3 5" id="KW-1133">Transmembrane helix</keyword>
<evidence type="ECO:0000256" key="4">
    <source>
        <dbReference type="ARBA" id="ARBA00023136"/>
    </source>
</evidence>
<sequence>MIPGGEEAEVKAQKLPVYKKRKCQICCGVAVLLLLALAVVIVVLSQTLFKFRDPGLSIISLKLESISVSVDPFTLSATLNISLATDLGVSNPNHYDFKYSNSTAVLFYHGLQIGDVALGAGEIRAEKTVALAAVVTVDALKIVEESPDVVSDLESTIVPLNVTSTIPGHVNLAGIFKHHVVATLDCNVEVWINNQTLKDYECTHHVKL</sequence>
<dbReference type="InterPro" id="IPR044839">
    <property type="entry name" value="NDR1-like"/>
</dbReference>
<keyword evidence="8" id="KW-1185">Reference proteome</keyword>
<evidence type="ECO:0000256" key="3">
    <source>
        <dbReference type="ARBA" id="ARBA00022989"/>
    </source>
</evidence>
<dbReference type="InterPro" id="IPR004864">
    <property type="entry name" value="LEA_2"/>
</dbReference>
<organism evidence="7 8">
    <name type="scientific">Sphagnum troendelagicum</name>
    <dbReference type="NCBI Taxonomy" id="128251"/>
    <lineage>
        <taxon>Eukaryota</taxon>
        <taxon>Viridiplantae</taxon>
        <taxon>Streptophyta</taxon>
        <taxon>Embryophyta</taxon>
        <taxon>Bryophyta</taxon>
        <taxon>Sphagnophytina</taxon>
        <taxon>Sphagnopsida</taxon>
        <taxon>Sphagnales</taxon>
        <taxon>Sphagnaceae</taxon>
        <taxon>Sphagnum</taxon>
    </lineage>
</organism>
<evidence type="ECO:0000313" key="8">
    <source>
        <dbReference type="Proteomes" id="UP001497512"/>
    </source>
</evidence>
<protein>
    <recommendedName>
        <fullName evidence="6">Late embryogenesis abundant protein LEA-2 subgroup domain-containing protein</fullName>
    </recommendedName>
</protein>
<dbReference type="Pfam" id="PF03168">
    <property type="entry name" value="LEA_2"/>
    <property type="match status" value="1"/>
</dbReference>
<keyword evidence="2 5" id="KW-0812">Transmembrane</keyword>
<evidence type="ECO:0000313" key="7">
    <source>
        <dbReference type="EMBL" id="CAK9191575.1"/>
    </source>
</evidence>
<evidence type="ECO:0000256" key="1">
    <source>
        <dbReference type="ARBA" id="ARBA00004167"/>
    </source>
</evidence>
<dbReference type="PANTHER" id="PTHR31234:SF65">
    <property type="entry name" value="LATE EMBRYOGENESIS ABUNDANT PROTEIN, LEA_2 SUBGROUP"/>
    <property type="match status" value="1"/>
</dbReference>
<accession>A0ABP0TBJ9</accession>
<name>A0ABP0TBJ9_9BRYO</name>
<dbReference type="SUPFAM" id="SSF117070">
    <property type="entry name" value="LEA14-like"/>
    <property type="match status" value="1"/>
</dbReference>
<feature type="domain" description="Late embryogenesis abundant protein LEA-2 subgroup" evidence="6">
    <location>
        <begin position="87"/>
        <end position="186"/>
    </location>
</feature>
<dbReference type="EMBL" id="OZ019893">
    <property type="protein sequence ID" value="CAK9191575.1"/>
    <property type="molecule type" value="Genomic_DNA"/>
</dbReference>
<feature type="transmembrane region" description="Helical" evidence="5">
    <location>
        <begin position="23"/>
        <end position="44"/>
    </location>
</feature>
<evidence type="ECO:0000256" key="2">
    <source>
        <dbReference type="ARBA" id="ARBA00022692"/>
    </source>
</evidence>